<dbReference type="PROSITE" id="PS01321">
    <property type="entry name" value="RUVC"/>
    <property type="match status" value="1"/>
</dbReference>
<comment type="similarity">
    <text evidence="1 12">Belongs to the RuvC family.</text>
</comment>
<evidence type="ECO:0000313" key="15">
    <source>
        <dbReference type="EMBL" id="MCH6159200.1"/>
    </source>
</evidence>
<comment type="caution">
    <text evidence="15">The sequence shown here is derived from an EMBL/GenBank/DDBJ whole genome shotgun (WGS) entry which is preliminary data.</text>
</comment>
<dbReference type="Gene3D" id="3.30.420.10">
    <property type="entry name" value="Ribonuclease H-like superfamily/Ribonuclease H"/>
    <property type="match status" value="1"/>
</dbReference>
<protein>
    <recommendedName>
        <fullName evidence="12 13">Crossover junction endodeoxyribonuclease RuvC</fullName>
        <ecNumber evidence="12 13">3.1.21.10</ecNumber>
    </recommendedName>
    <alternativeName>
        <fullName evidence="12">Holliday junction nuclease RuvC</fullName>
    </alternativeName>
    <alternativeName>
        <fullName evidence="12">Holliday junction resolvase RuvC</fullName>
    </alternativeName>
</protein>
<keyword evidence="7 12" id="KW-0378">Hydrolase</keyword>
<feature type="binding site" evidence="12">
    <location>
        <position position="68"/>
    </location>
    <ligand>
        <name>Mg(2+)</name>
        <dbReference type="ChEBI" id="CHEBI:18420"/>
        <label>2</label>
    </ligand>
</feature>
<sequence length="227" mass="23966">MRVLGVDPGLTRCGLGVVEGTAGRPLTMRAAGVVRTPSDVAVPERLVLIEQGIEEWLERHEPEAVAVERVFSQHNVRTVMGTAQAAAVAMLCAARRGLPVEMHTPSEVKAAVTGTGRADKQQIGTMMMRLLRLDAPPRPADAADALALAVCHIWRVPAQQRLKQLQQQAHTGQSALARAQARSQAQEFAKRSAPSRAAKGTQAPNGSTGPRGSTAPEGTAAPKGTAR</sequence>
<keyword evidence="4 12" id="KW-0479">Metal-binding</keyword>
<keyword evidence="6 12" id="KW-0227">DNA damage</keyword>
<evidence type="ECO:0000256" key="5">
    <source>
        <dbReference type="ARBA" id="ARBA00022759"/>
    </source>
</evidence>
<comment type="function">
    <text evidence="12">The RuvA-RuvB-RuvC complex processes Holliday junction (HJ) DNA during genetic recombination and DNA repair. Endonuclease that resolves HJ intermediates. Cleaves cruciform DNA by making single-stranded nicks across the HJ at symmetrical positions within the homologous arms, yielding a 5'-phosphate and a 3'-hydroxyl group; requires a central core of homology in the junction. The consensus cleavage sequence is 5'-(A/T)TT(C/G)-3'. Cleavage occurs on the 3'-side of the TT dinucleotide at the point of strand exchange. HJ branch migration catalyzed by RuvA-RuvB allows RuvC to scan DNA until it finds its consensus sequence, where it cleaves and resolves the cruciform DNA.</text>
</comment>
<evidence type="ECO:0000313" key="16">
    <source>
        <dbReference type="Proteomes" id="UP001166784"/>
    </source>
</evidence>
<dbReference type="SUPFAM" id="SSF53098">
    <property type="entry name" value="Ribonuclease H-like"/>
    <property type="match status" value="1"/>
</dbReference>
<feature type="active site" evidence="12">
    <location>
        <position position="68"/>
    </location>
</feature>
<keyword evidence="5 12" id="KW-0255">Endonuclease</keyword>
<keyword evidence="8 12" id="KW-0460">Magnesium</keyword>
<reference evidence="15" key="1">
    <citation type="submission" date="2022-03" db="EMBL/GenBank/DDBJ databases">
        <authorList>
            <person name="Santos J.D.N."/>
            <person name="Kallscheuer N."/>
            <person name="Jogler C."/>
            <person name="Lage O.M."/>
        </authorList>
    </citation>
    <scope>NUCLEOTIDE SEQUENCE</scope>
    <source>
        <strain evidence="15">M600PL45_2</strain>
    </source>
</reference>
<evidence type="ECO:0000256" key="1">
    <source>
        <dbReference type="ARBA" id="ARBA00009518"/>
    </source>
</evidence>
<keyword evidence="2 12" id="KW-0963">Cytoplasm</keyword>
<keyword evidence="11 12" id="KW-0234">DNA repair</keyword>
<dbReference type="PANTHER" id="PTHR30194:SF3">
    <property type="entry name" value="CROSSOVER JUNCTION ENDODEOXYRIBONUCLEASE RUVC"/>
    <property type="match status" value="1"/>
</dbReference>
<dbReference type="InterPro" id="IPR002176">
    <property type="entry name" value="X-over_junc_endoDNase_RuvC"/>
</dbReference>
<evidence type="ECO:0000256" key="7">
    <source>
        <dbReference type="ARBA" id="ARBA00022801"/>
    </source>
</evidence>
<keyword evidence="16" id="KW-1185">Reference proteome</keyword>
<feature type="compositionally biased region" description="Polar residues" evidence="14">
    <location>
        <begin position="202"/>
        <end position="211"/>
    </location>
</feature>
<name>A0ABS9SSD5_9ACTN</name>
<dbReference type="InterPro" id="IPR036397">
    <property type="entry name" value="RNaseH_sf"/>
</dbReference>
<evidence type="ECO:0000256" key="4">
    <source>
        <dbReference type="ARBA" id="ARBA00022723"/>
    </source>
</evidence>
<gene>
    <name evidence="12 15" type="primary">ruvC</name>
    <name evidence="15" type="ORF">MMA15_01795</name>
</gene>
<evidence type="ECO:0000256" key="3">
    <source>
        <dbReference type="ARBA" id="ARBA00022722"/>
    </source>
</evidence>
<dbReference type="GO" id="GO:0016787">
    <property type="term" value="F:hydrolase activity"/>
    <property type="evidence" value="ECO:0007669"/>
    <property type="project" value="UniProtKB-KW"/>
</dbReference>
<comment type="subunit">
    <text evidence="12">Homodimer which binds Holliday junction (HJ) DNA. The HJ becomes 2-fold symmetrical on binding to RuvC with unstacked arms; it has a different conformation from HJ DNA in complex with RuvA. In the full resolvosome a probable DNA-RuvA(4)-RuvB(12)-RuvC(2) complex forms which resolves the HJ.</text>
</comment>
<evidence type="ECO:0000256" key="10">
    <source>
        <dbReference type="ARBA" id="ARBA00023172"/>
    </source>
</evidence>
<dbReference type="EMBL" id="JAKWJU010000002">
    <property type="protein sequence ID" value="MCH6159200.1"/>
    <property type="molecule type" value="Genomic_DNA"/>
</dbReference>
<feature type="binding site" evidence="12">
    <location>
        <position position="7"/>
    </location>
    <ligand>
        <name>Mg(2+)</name>
        <dbReference type="ChEBI" id="CHEBI:18420"/>
        <label>1</label>
    </ligand>
</feature>
<keyword evidence="10 12" id="KW-0233">DNA recombination</keyword>
<dbReference type="CDD" id="cd16962">
    <property type="entry name" value="RuvC"/>
    <property type="match status" value="1"/>
</dbReference>
<comment type="catalytic activity">
    <reaction evidence="12">
        <text>Endonucleolytic cleavage at a junction such as a reciprocal single-stranded crossover between two homologous DNA duplexes (Holliday junction).</text>
        <dbReference type="EC" id="3.1.21.10"/>
    </reaction>
</comment>
<dbReference type="PRINTS" id="PR00696">
    <property type="entry name" value="RSOLVASERUVC"/>
</dbReference>
<dbReference type="NCBIfam" id="TIGR00228">
    <property type="entry name" value="ruvC"/>
    <property type="match status" value="1"/>
</dbReference>
<dbReference type="InterPro" id="IPR012337">
    <property type="entry name" value="RNaseH-like_sf"/>
</dbReference>
<organism evidence="15 16">
    <name type="scientific">Streptomyces marispadix</name>
    <dbReference type="NCBI Taxonomy" id="2922868"/>
    <lineage>
        <taxon>Bacteria</taxon>
        <taxon>Bacillati</taxon>
        <taxon>Actinomycetota</taxon>
        <taxon>Actinomycetes</taxon>
        <taxon>Kitasatosporales</taxon>
        <taxon>Streptomycetaceae</taxon>
        <taxon>Streptomyces</taxon>
    </lineage>
</organism>
<feature type="region of interest" description="Disordered" evidence="14">
    <location>
        <begin position="173"/>
        <end position="227"/>
    </location>
</feature>
<evidence type="ECO:0000256" key="6">
    <source>
        <dbReference type="ARBA" id="ARBA00022763"/>
    </source>
</evidence>
<evidence type="ECO:0000256" key="11">
    <source>
        <dbReference type="ARBA" id="ARBA00023204"/>
    </source>
</evidence>
<dbReference type="EC" id="3.1.21.10" evidence="12 13"/>
<dbReference type="PANTHER" id="PTHR30194">
    <property type="entry name" value="CROSSOVER JUNCTION ENDODEOXYRIBONUCLEASE RUVC"/>
    <property type="match status" value="1"/>
</dbReference>
<accession>A0ABS9SSD5</accession>
<dbReference type="RefSeq" id="WP_241057178.1">
    <property type="nucleotide sequence ID" value="NZ_JAKWJU010000002.1"/>
</dbReference>
<dbReference type="Pfam" id="PF02075">
    <property type="entry name" value="RuvC"/>
    <property type="match status" value="1"/>
</dbReference>
<dbReference type="HAMAP" id="MF_00034">
    <property type="entry name" value="RuvC"/>
    <property type="match status" value="1"/>
</dbReference>
<evidence type="ECO:0000256" key="2">
    <source>
        <dbReference type="ARBA" id="ARBA00022490"/>
    </source>
</evidence>
<keyword evidence="3 12" id="KW-0540">Nuclease</keyword>
<evidence type="ECO:0000256" key="14">
    <source>
        <dbReference type="SAM" id="MobiDB-lite"/>
    </source>
</evidence>
<comment type="subcellular location">
    <subcellularLocation>
        <location evidence="12">Cytoplasm</location>
    </subcellularLocation>
</comment>
<keyword evidence="9 12" id="KW-0238">DNA-binding</keyword>
<evidence type="ECO:0000256" key="9">
    <source>
        <dbReference type="ARBA" id="ARBA00023125"/>
    </source>
</evidence>
<feature type="binding site" evidence="12">
    <location>
        <position position="141"/>
    </location>
    <ligand>
        <name>Mg(2+)</name>
        <dbReference type="ChEBI" id="CHEBI:18420"/>
        <label>1</label>
    </ligand>
</feature>
<proteinExistence type="inferred from homology"/>
<feature type="active site" evidence="12">
    <location>
        <position position="7"/>
    </location>
</feature>
<dbReference type="InterPro" id="IPR020563">
    <property type="entry name" value="X-over_junc_endoDNase_Mg_BS"/>
</dbReference>
<feature type="active site" evidence="12">
    <location>
        <position position="141"/>
    </location>
</feature>
<evidence type="ECO:0000256" key="8">
    <source>
        <dbReference type="ARBA" id="ARBA00022842"/>
    </source>
</evidence>
<evidence type="ECO:0000256" key="13">
    <source>
        <dbReference type="NCBIfam" id="TIGR00228"/>
    </source>
</evidence>
<comment type="cofactor">
    <cofactor evidence="12">
        <name>Mg(2+)</name>
        <dbReference type="ChEBI" id="CHEBI:18420"/>
    </cofactor>
    <text evidence="12">Binds 2 Mg(2+) ion per subunit.</text>
</comment>
<reference evidence="15" key="2">
    <citation type="journal article" date="2023" name="Int. J. Syst. Evol. Microbiol.">
        <title>Streptomyces marispadix sp. nov., isolated from marine beach sediment of the Northern Coast of Portugal.</title>
        <authorList>
            <person name="dos Santos J.D.N."/>
            <person name="Vitorino I.R."/>
            <person name="Kallscheuer N."/>
            <person name="Srivastava A."/>
            <person name="Krautwurst S."/>
            <person name="Marz M."/>
            <person name="Jogler C."/>
            <person name="Lobo Da Cunha A."/>
            <person name="Catita J."/>
            <person name="Goncalves H."/>
            <person name="Gonzalez I."/>
            <person name="Reyes F."/>
            <person name="Lage O.M."/>
        </authorList>
    </citation>
    <scope>NUCLEOTIDE SEQUENCE</scope>
    <source>
        <strain evidence="15">M600PL45_2</strain>
    </source>
</reference>
<dbReference type="Proteomes" id="UP001166784">
    <property type="component" value="Unassembled WGS sequence"/>
</dbReference>
<feature type="compositionally biased region" description="Low complexity" evidence="14">
    <location>
        <begin position="173"/>
        <end position="186"/>
    </location>
</feature>
<evidence type="ECO:0000256" key="12">
    <source>
        <dbReference type="HAMAP-Rule" id="MF_00034"/>
    </source>
</evidence>